<evidence type="ECO:0000313" key="3">
    <source>
        <dbReference type="Proteomes" id="UP000549457"/>
    </source>
</evidence>
<dbReference type="SMART" id="SM00421">
    <property type="entry name" value="HTH_LUXR"/>
    <property type="match status" value="1"/>
</dbReference>
<evidence type="ECO:0000313" key="2">
    <source>
        <dbReference type="EMBL" id="MBB5221921.1"/>
    </source>
</evidence>
<keyword evidence="2" id="KW-0238">DNA-binding</keyword>
<dbReference type="GO" id="GO:0006355">
    <property type="term" value="P:regulation of DNA-templated transcription"/>
    <property type="evidence" value="ECO:0007669"/>
    <property type="project" value="InterPro"/>
</dbReference>
<sequence>MSELSTLARLSGLFYEAAFSPERTGAAMAHLSRVLGDAWGVFGLSGRRRTETFHGDCSADFEALFFDPRIANPLLPVLADPGLNGVLSDADLMPNTEFRRTVFYNEWLTPQHAAGFLLAKAPIGGGLSAVLAMNLCRSPGGKQAGATSDRTAAALLKGLAPVIGRVAAIRLRTAGTALRHVGWGIVDGVGRTIGFDAMAEALLAAPGAGIELVHGQIRLRTVSGETNLDRLLAAACRRGPDNPATGGEMLVRPAAPGGPLLLVGIDPLVGENEPLGTSGLALLRVENLSPHAEADDEVEERLHQLLGLTAREAHLALSLAAGRSLAEHAVGRGVSLETARTHLRGLFAKTDTSRQGELVALLNRITRGPR</sequence>
<dbReference type="SUPFAM" id="SSF46894">
    <property type="entry name" value="C-terminal effector domain of the bipartite response regulators"/>
    <property type="match status" value="1"/>
</dbReference>
<keyword evidence="3" id="KW-1185">Reference proteome</keyword>
<dbReference type="InterPro" id="IPR000792">
    <property type="entry name" value="Tscrpt_reg_LuxR_C"/>
</dbReference>
<dbReference type="InterPro" id="IPR036388">
    <property type="entry name" value="WH-like_DNA-bd_sf"/>
</dbReference>
<reference evidence="2 3" key="1">
    <citation type="submission" date="2020-08" db="EMBL/GenBank/DDBJ databases">
        <title>Genomic Encyclopedia of Type Strains, Phase IV (KMG-IV): sequencing the most valuable type-strain genomes for metagenomic binning, comparative biology and taxonomic classification.</title>
        <authorList>
            <person name="Goeker M."/>
        </authorList>
    </citation>
    <scope>NUCLEOTIDE SEQUENCE [LARGE SCALE GENOMIC DNA]</scope>
    <source>
        <strain evidence="2 3">DSM 101730</strain>
    </source>
</reference>
<dbReference type="GO" id="GO:0003677">
    <property type="term" value="F:DNA binding"/>
    <property type="evidence" value="ECO:0007669"/>
    <property type="project" value="UniProtKB-KW"/>
</dbReference>
<dbReference type="EMBL" id="JACHFM010000002">
    <property type="protein sequence ID" value="MBB5221921.1"/>
    <property type="molecule type" value="Genomic_DNA"/>
</dbReference>
<dbReference type="Proteomes" id="UP000549457">
    <property type="component" value="Unassembled WGS sequence"/>
</dbReference>
<dbReference type="RefSeq" id="WP_184148368.1">
    <property type="nucleotide sequence ID" value="NZ_JACHFM010000002.1"/>
</dbReference>
<proteinExistence type="predicted"/>
<organism evidence="2 3">
    <name type="scientific">Amaricoccus macauensis</name>
    <dbReference type="NCBI Taxonomy" id="57001"/>
    <lineage>
        <taxon>Bacteria</taxon>
        <taxon>Pseudomonadati</taxon>
        <taxon>Pseudomonadota</taxon>
        <taxon>Alphaproteobacteria</taxon>
        <taxon>Rhodobacterales</taxon>
        <taxon>Paracoccaceae</taxon>
        <taxon>Amaricoccus</taxon>
    </lineage>
</organism>
<gene>
    <name evidence="2" type="ORF">HNP73_001857</name>
</gene>
<comment type="caution">
    <text evidence="2">The sequence shown here is derived from an EMBL/GenBank/DDBJ whole genome shotgun (WGS) entry which is preliminary data.</text>
</comment>
<evidence type="ECO:0000259" key="1">
    <source>
        <dbReference type="SMART" id="SM00421"/>
    </source>
</evidence>
<feature type="domain" description="HTH luxR-type" evidence="1">
    <location>
        <begin position="305"/>
        <end position="362"/>
    </location>
</feature>
<dbReference type="InterPro" id="IPR016032">
    <property type="entry name" value="Sig_transdc_resp-reg_C-effctor"/>
</dbReference>
<accession>A0A840SRT0</accession>
<dbReference type="Gene3D" id="1.10.10.10">
    <property type="entry name" value="Winged helix-like DNA-binding domain superfamily/Winged helix DNA-binding domain"/>
    <property type="match status" value="1"/>
</dbReference>
<protein>
    <submittedName>
        <fullName evidence="2">DNA-binding CsgD family transcriptional regulator</fullName>
    </submittedName>
</protein>
<dbReference type="AlphaFoldDB" id="A0A840SRT0"/>
<name>A0A840SRT0_9RHOB</name>